<evidence type="ECO:0000313" key="1">
    <source>
        <dbReference type="EMBL" id="UVC18533.1"/>
    </source>
</evidence>
<proteinExistence type="predicted"/>
<accession>A0ABY5R4X3</accession>
<name>A0ABY5R4X3_9HYPH</name>
<organism evidence="1 2">
    <name type="scientific">Mesorhizobium onobrychidis</name>
    <dbReference type="NCBI Taxonomy" id="2775404"/>
    <lineage>
        <taxon>Bacteria</taxon>
        <taxon>Pseudomonadati</taxon>
        <taxon>Pseudomonadota</taxon>
        <taxon>Alphaproteobacteria</taxon>
        <taxon>Hyphomicrobiales</taxon>
        <taxon>Phyllobacteriaceae</taxon>
        <taxon>Mesorhizobium</taxon>
    </lineage>
</organism>
<evidence type="ECO:0000313" key="2">
    <source>
        <dbReference type="Proteomes" id="UP001058098"/>
    </source>
</evidence>
<reference evidence="1" key="1">
    <citation type="submission" date="2020-09" db="EMBL/GenBank/DDBJ databases">
        <title>Rhizobia associated with sainfoin plants.</title>
        <authorList>
            <person name="Asharfi S."/>
            <person name="Kuzmanovic N."/>
            <person name="Bunk B."/>
            <person name="Sproeer C."/>
            <person name="Becker M."/>
            <person name="Thuenen T."/>
        </authorList>
    </citation>
    <scope>NUCLEOTIDE SEQUENCE</scope>
    <source>
        <strain evidence="1">OM4</strain>
    </source>
</reference>
<sequence>MDGRGTRRKLETHACANARTGFHAAEIDRANGMAVLNDIDPALAGQADLERASGGTLAVAPNVPAAGVKLIVSTGKSARSAASPAARDTPDWKRARQNVVFELGFHRQARIKERLRTHGRGC</sequence>
<gene>
    <name evidence="1" type="ORF">IHQ72_16545</name>
</gene>
<dbReference type="Proteomes" id="UP001058098">
    <property type="component" value="Chromosome"/>
</dbReference>
<dbReference type="EMBL" id="CP062229">
    <property type="protein sequence ID" value="UVC18533.1"/>
    <property type="molecule type" value="Genomic_DNA"/>
</dbReference>
<keyword evidence="2" id="KW-1185">Reference proteome</keyword>
<dbReference type="RefSeq" id="WP_309508892.1">
    <property type="nucleotide sequence ID" value="NZ_CP062229.1"/>
</dbReference>
<protein>
    <submittedName>
        <fullName evidence="1">Uncharacterized protein</fullName>
    </submittedName>
</protein>